<name>A0ABP0I4M2_9DINO</name>
<feature type="compositionally biased region" description="Polar residues" evidence="3">
    <location>
        <begin position="740"/>
        <end position="750"/>
    </location>
</feature>
<keyword evidence="5" id="KW-1185">Reference proteome</keyword>
<keyword evidence="1" id="KW-0677">Repeat</keyword>
<proteinExistence type="predicted"/>
<accession>A0ABP0I4M2</accession>
<gene>
    <name evidence="4" type="ORF">SCF082_LOCUS4705</name>
</gene>
<evidence type="ECO:0000256" key="2">
    <source>
        <dbReference type="ARBA" id="ARBA00023157"/>
    </source>
</evidence>
<dbReference type="PROSITE" id="PS50092">
    <property type="entry name" value="TSP1"/>
    <property type="match status" value="2"/>
</dbReference>
<protein>
    <submittedName>
        <fullName evidence="4">Hemicentin-1 (Fibulin-6) (FIBL-6)</fullName>
    </submittedName>
</protein>
<feature type="region of interest" description="Disordered" evidence="3">
    <location>
        <begin position="739"/>
        <end position="762"/>
    </location>
</feature>
<sequence>MAEMSTAASMRLEATASDSEMKVASHEQFQPQGQEMQEVEHQDSQDQDLNFNDEEIPRAPVVEDFMPPDRVELPEDPLSAEQADSPVEDPGFEKIDAEDLSNPPQSSESENPKAKPGHTGRILEGGERETGFFFVGSLRKDAQHKCSFGWVRRFLDCDKIALRSHLAFHSVTVVNETGFDVCVHEWREFGYLVADLGKAGWLHGYPVDCQAKWSDWGMCSASCGGGRQCSQFKILAPARFRGQECTHNDGSDNCADCNAQPCPKDCELGDWEVEPCSALCGGGTQKRTRPVASPSEFGGFCPMPDSVDRVLDVPCNTQACPDEMLEDFRVAVSQTADVQEETHRQSSMLQKTKHHLLHHLPKISCTAGMDSQHTEATASCHEHNTIASKSQGLALFLENGHDECEIAAAEFHQLRDALKHNLPHVVKQMCGGDHEGAQSTIENLLHPLINSTLAQFDRCVEPYRSFAREVVPMKSDLRSLHVNAKARQEQSQHRLKQATARQEGGSLEWNALAEEMKETSQKRDQAFQAAQAKEQELAKLRKSTAEDLKAKRTEAQAAKERARRERFEAEDLDNSMRGRNRDSWRISREYREAQLYEERSSELQAELDAAYNSYRYEVEKDENAVRRFEQMLKQQDEVFKSQKEAQKEVGATMQQEALEMQDILHDMKANQNVLGLSEGLNMESADEGARNWKSSIVRLRSTVKRLQVYLETLHTHLSRASDKACEDAKHHVAGMVSAYRTGTSLSTGNSKSERTSEEQVKG</sequence>
<dbReference type="SMART" id="SM00209">
    <property type="entry name" value="TSP1"/>
    <property type="match status" value="2"/>
</dbReference>
<organism evidence="4 5">
    <name type="scientific">Durusdinium trenchii</name>
    <dbReference type="NCBI Taxonomy" id="1381693"/>
    <lineage>
        <taxon>Eukaryota</taxon>
        <taxon>Sar</taxon>
        <taxon>Alveolata</taxon>
        <taxon>Dinophyceae</taxon>
        <taxon>Suessiales</taxon>
        <taxon>Symbiodiniaceae</taxon>
        <taxon>Durusdinium</taxon>
    </lineage>
</organism>
<feature type="region of interest" description="Disordered" evidence="3">
    <location>
        <begin position="1"/>
        <end position="124"/>
    </location>
</feature>
<dbReference type="EMBL" id="CAXAMM010002459">
    <property type="protein sequence ID" value="CAK8996249.1"/>
    <property type="molecule type" value="Genomic_DNA"/>
</dbReference>
<feature type="compositionally biased region" description="Basic and acidic residues" evidence="3">
    <location>
        <begin position="751"/>
        <end position="762"/>
    </location>
</feature>
<evidence type="ECO:0000256" key="3">
    <source>
        <dbReference type="SAM" id="MobiDB-lite"/>
    </source>
</evidence>
<reference evidence="4 5" key="1">
    <citation type="submission" date="2024-02" db="EMBL/GenBank/DDBJ databases">
        <authorList>
            <person name="Chen Y."/>
            <person name="Shah S."/>
            <person name="Dougan E. K."/>
            <person name="Thang M."/>
            <person name="Chan C."/>
        </authorList>
    </citation>
    <scope>NUCLEOTIDE SEQUENCE [LARGE SCALE GENOMIC DNA]</scope>
</reference>
<dbReference type="PANTHER" id="PTHR22906">
    <property type="entry name" value="PROPERDIN"/>
    <property type="match status" value="1"/>
</dbReference>
<evidence type="ECO:0000313" key="4">
    <source>
        <dbReference type="EMBL" id="CAK8996249.1"/>
    </source>
</evidence>
<keyword evidence="2" id="KW-1015">Disulfide bond</keyword>
<feature type="region of interest" description="Disordered" evidence="3">
    <location>
        <begin position="543"/>
        <end position="565"/>
    </location>
</feature>
<dbReference type="InterPro" id="IPR052065">
    <property type="entry name" value="Compl_asym_regulator"/>
</dbReference>
<dbReference type="InterPro" id="IPR036383">
    <property type="entry name" value="TSP1_rpt_sf"/>
</dbReference>
<evidence type="ECO:0000256" key="1">
    <source>
        <dbReference type="ARBA" id="ARBA00022737"/>
    </source>
</evidence>
<dbReference type="Gene3D" id="2.20.100.10">
    <property type="entry name" value="Thrombospondin type-1 (TSP1) repeat"/>
    <property type="match status" value="2"/>
</dbReference>
<comment type="caution">
    <text evidence="4">The sequence shown here is derived from an EMBL/GenBank/DDBJ whole genome shotgun (WGS) entry which is preliminary data.</text>
</comment>
<dbReference type="Pfam" id="PF00090">
    <property type="entry name" value="TSP_1"/>
    <property type="match status" value="2"/>
</dbReference>
<dbReference type="InterPro" id="IPR000884">
    <property type="entry name" value="TSP1_rpt"/>
</dbReference>
<dbReference type="PANTHER" id="PTHR22906:SF21">
    <property type="entry name" value="SEMA DOMAIN-CONTAINING PROTEIN"/>
    <property type="match status" value="1"/>
</dbReference>
<evidence type="ECO:0000313" key="5">
    <source>
        <dbReference type="Proteomes" id="UP001642464"/>
    </source>
</evidence>
<dbReference type="Proteomes" id="UP001642464">
    <property type="component" value="Unassembled WGS sequence"/>
</dbReference>
<dbReference type="SUPFAM" id="SSF82895">
    <property type="entry name" value="TSP-1 type 1 repeat"/>
    <property type="match status" value="2"/>
</dbReference>